<evidence type="ECO:0000259" key="1">
    <source>
        <dbReference type="Pfam" id="PF14529"/>
    </source>
</evidence>
<dbReference type="PANTHER" id="PTHR23227:SF67">
    <property type="entry name" value="CRANIOFACIAL DEVELOPMENT PROTEIN 2-LIKE"/>
    <property type="match status" value="1"/>
</dbReference>
<evidence type="ECO:0000313" key="2">
    <source>
        <dbReference type="EMBL" id="PIK44248.1"/>
    </source>
</evidence>
<accession>A0A2G8K8B4</accession>
<keyword evidence="3" id="KW-1185">Reference proteome</keyword>
<dbReference type="SUPFAM" id="SSF56219">
    <property type="entry name" value="DNase I-like"/>
    <property type="match status" value="1"/>
</dbReference>
<proteinExistence type="predicted"/>
<gene>
    <name evidence="2" type="ORF">BSL78_18891</name>
</gene>
<dbReference type="OrthoDB" id="10030815at2759"/>
<dbReference type="Gene3D" id="3.60.10.10">
    <property type="entry name" value="Endonuclease/exonuclease/phosphatase"/>
    <property type="match status" value="1"/>
</dbReference>
<dbReference type="AlphaFoldDB" id="A0A2G8K8B4"/>
<comment type="caution">
    <text evidence="2">The sequence shown here is derived from an EMBL/GenBank/DDBJ whole genome shotgun (WGS) entry which is preliminary data.</text>
</comment>
<dbReference type="Proteomes" id="UP000230750">
    <property type="component" value="Unassembled WGS sequence"/>
</dbReference>
<dbReference type="InterPro" id="IPR036691">
    <property type="entry name" value="Endo/exonu/phosph_ase_sf"/>
</dbReference>
<dbReference type="Pfam" id="PF14529">
    <property type="entry name" value="Exo_endo_phos_2"/>
    <property type="match status" value="1"/>
</dbReference>
<name>A0A2G8K8B4_STIJA</name>
<dbReference type="STRING" id="307972.A0A2G8K8B4"/>
<dbReference type="PANTHER" id="PTHR23227">
    <property type="entry name" value="BUCENTAUR RELATED"/>
    <property type="match status" value="1"/>
</dbReference>
<dbReference type="InterPro" id="IPR027124">
    <property type="entry name" value="Swc5/CFDP1/2"/>
</dbReference>
<sequence>MKIRLKGKQINTTIIQCYAPTNDSDEEAKDKFYDQLQAELNNTPGHDMKIVMGDMNAKVGNDDTGYSRAMGRQGCGVMNENGEKLLDFCSTYDFVIGRTLFPHNDIHKLTWNSPNGRDKNQIDHLMINGTWRHSLFDVRVMRGADVNSDHHLVVIAVVKVKLRKTGTRKTGQQQLNVDKPGA</sequence>
<protein>
    <submittedName>
        <fullName evidence="2">Putative craniofacial development protein 2-like</fullName>
    </submittedName>
</protein>
<evidence type="ECO:0000313" key="3">
    <source>
        <dbReference type="Proteomes" id="UP000230750"/>
    </source>
</evidence>
<dbReference type="CDD" id="cd09076">
    <property type="entry name" value="L1-EN"/>
    <property type="match status" value="1"/>
</dbReference>
<organism evidence="2 3">
    <name type="scientific">Stichopus japonicus</name>
    <name type="common">Sea cucumber</name>
    <dbReference type="NCBI Taxonomy" id="307972"/>
    <lineage>
        <taxon>Eukaryota</taxon>
        <taxon>Metazoa</taxon>
        <taxon>Echinodermata</taxon>
        <taxon>Eleutherozoa</taxon>
        <taxon>Echinozoa</taxon>
        <taxon>Holothuroidea</taxon>
        <taxon>Aspidochirotacea</taxon>
        <taxon>Aspidochirotida</taxon>
        <taxon>Stichopodidae</taxon>
        <taxon>Apostichopus</taxon>
    </lineage>
</organism>
<dbReference type="GO" id="GO:0003824">
    <property type="term" value="F:catalytic activity"/>
    <property type="evidence" value="ECO:0007669"/>
    <property type="project" value="InterPro"/>
</dbReference>
<dbReference type="InterPro" id="IPR005135">
    <property type="entry name" value="Endo/exonuclease/phosphatase"/>
</dbReference>
<reference evidence="2 3" key="1">
    <citation type="journal article" date="2017" name="PLoS Biol.">
        <title>The sea cucumber genome provides insights into morphological evolution and visceral regeneration.</title>
        <authorList>
            <person name="Zhang X."/>
            <person name="Sun L."/>
            <person name="Yuan J."/>
            <person name="Sun Y."/>
            <person name="Gao Y."/>
            <person name="Zhang L."/>
            <person name="Li S."/>
            <person name="Dai H."/>
            <person name="Hamel J.F."/>
            <person name="Liu C."/>
            <person name="Yu Y."/>
            <person name="Liu S."/>
            <person name="Lin W."/>
            <person name="Guo K."/>
            <person name="Jin S."/>
            <person name="Xu P."/>
            <person name="Storey K.B."/>
            <person name="Huan P."/>
            <person name="Zhang T."/>
            <person name="Zhou Y."/>
            <person name="Zhang J."/>
            <person name="Lin C."/>
            <person name="Li X."/>
            <person name="Xing L."/>
            <person name="Huo D."/>
            <person name="Sun M."/>
            <person name="Wang L."/>
            <person name="Mercier A."/>
            <person name="Li F."/>
            <person name="Yang H."/>
            <person name="Xiang J."/>
        </authorList>
    </citation>
    <scope>NUCLEOTIDE SEQUENCE [LARGE SCALE GENOMIC DNA]</scope>
    <source>
        <strain evidence="2">Shaxun</strain>
        <tissue evidence="2">Muscle</tissue>
    </source>
</reference>
<feature type="domain" description="Endonuclease/exonuclease/phosphatase" evidence="1">
    <location>
        <begin position="13"/>
        <end position="153"/>
    </location>
</feature>
<dbReference type="EMBL" id="MRZV01000787">
    <property type="protein sequence ID" value="PIK44248.1"/>
    <property type="molecule type" value="Genomic_DNA"/>
</dbReference>